<evidence type="ECO:0000256" key="1">
    <source>
        <dbReference type="SAM" id="Phobius"/>
    </source>
</evidence>
<feature type="transmembrane region" description="Helical" evidence="1">
    <location>
        <begin position="23"/>
        <end position="43"/>
    </location>
</feature>
<keyword evidence="1" id="KW-0472">Membrane</keyword>
<keyword evidence="1" id="KW-1133">Transmembrane helix</keyword>
<evidence type="ECO:0000313" key="3">
    <source>
        <dbReference type="Proteomes" id="UP000233040"/>
    </source>
</evidence>
<name>A0A2K5R7N3_CEBIM</name>
<dbReference type="Ensembl" id="ENSCCAT00000041669.1">
    <property type="protein sequence ID" value="ENSCCAP00000024157.1"/>
    <property type="gene ID" value="ENSCCAG00000029870.1"/>
</dbReference>
<dbReference type="Proteomes" id="UP000233040">
    <property type="component" value="Unassembled WGS sequence"/>
</dbReference>
<accession>A0A2K5R7N3</accession>
<sequence>MNGMHTVDERGGDYCRNLTVQELFLELTPLLSLMCIPLCAFLYNHSSFHFPGKHLYLPLPQYGAIIYLCTCSYV</sequence>
<keyword evidence="3" id="KW-1185">Reference proteome</keyword>
<protein>
    <submittedName>
        <fullName evidence="2">Uncharacterized protein</fullName>
    </submittedName>
</protein>
<evidence type="ECO:0000313" key="2">
    <source>
        <dbReference type="Ensembl" id="ENSCCAP00000024157.1"/>
    </source>
</evidence>
<keyword evidence="1" id="KW-0812">Transmembrane</keyword>
<dbReference type="OMA" id="LMCIPLC"/>
<organism evidence="2 3">
    <name type="scientific">Cebus imitator</name>
    <name type="common">Panamanian white-faced capuchin</name>
    <name type="synonym">Cebus capucinus imitator</name>
    <dbReference type="NCBI Taxonomy" id="2715852"/>
    <lineage>
        <taxon>Eukaryota</taxon>
        <taxon>Metazoa</taxon>
        <taxon>Chordata</taxon>
        <taxon>Craniata</taxon>
        <taxon>Vertebrata</taxon>
        <taxon>Euteleostomi</taxon>
        <taxon>Mammalia</taxon>
        <taxon>Eutheria</taxon>
        <taxon>Euarchontoglires</taxon>
        <taxon>Primates</taxon>
        <taxon>Haplorrhini</taxon>
        <taxon>Platyrrhini</taxon>
        <taxon>Cebidae</taxon>
        <taxon>Cebinae</taxon>
        <taxon>Cebus</taxon>
    </lineage>
</organism>
<dbReference type="GeneTree" id="ENSGT00900000143826"/>
<reference evidence="2" key="1">
    <citation type="submission" date="2025-08" db="UniProtKB">
        <authorList>
            <consortium name="Ensembl"/>
        </authorList>
    </citation>
    <scope>IDENTIFICATION</scope>
</reference>
<proteinExistence type="predicted"/>
<dbReference type="AlphaFoldDB" id="A0A2K5R7N3"/>
<reference evidence="2" key="2">
    <citation type="submission" date="2025-09" db="UniProtKB">
        <authorList>
            <consortium name="Ensembl"/>
        </authorList>
    </citation>
    <scope>IDENTIFICATION</scope>
</reference>